<evidence type="ECO:0000256" key="3">
    <source>
        <dbReference type="RuleBase" id="RU000363"/>
    </source>
</evidence>
<dbReference type="AlphaFoldDB" id="A0A6N6VII3"/>
<dbReference type="GO" id="GO:0016020">
    <property type="term" value="C:membrane"/>
    <property type="evidence" value="ECO:0007669"/>
    <property type="project" value="TreeGrafter"/>
</dbReference>
<dbReference type="EMBL" id="WESC01000018">
    <property type="protein sequence ID" value="KAB7738671.1"/>
    <property type="molecule type" value="Genomic_DNA"/>
</dbReference>
<dbReference type="PANTHER" id="PTHR44196">
    <property type="entry name" value="DEHYDROGENASE/REDUCTASE SDR FAMILY MEMBER 7B"/>
    <property type="match status" value="1"/>
</dbReference>
<dbReference type="GO" id="GO:0016491">
    <property type="term" value="F:oxidoreductase activity"/>
    <property type="evidence" value="ECO:0007669"/>
    <property type="project" value="UniProtKB-KW"/>
</dbReference>
<evidence type="ECO:0000256" key="1">
    <source>
        <dbReference type="ARBA" id="ARBA00006484"/>
    </source>
</evidence>
<dbReference type="Gene3D" id="3.40.50.720">
    <property type="entry name" value="NAD(P)-binding Rossmann-like Domain"/>
    <property type="match status" value="1"/>
</dbReference>
<dbReference type="PRINTS" id="PR00081">
    <property type="entry name" value="GDHRDH"/>
</dbReference>
<name>A0A6N6VII3_9HYPH</name>
<gene>
    <name evidence="4" type="ORF">F2P47_16245</name>
</gene>
<dbReference type="Pfam" id="PF00106">
    <property type="entry name" value="adh_short"/>
    <property type="match status" value="1"/>
</dbReference>
<protein>
    <submittedName>
        <fullName evidence="4">SDR family NAD(P)-dependent oxidoreductase</fullName>
    </submittedName>
</protein>
<reference evidence="4 5" key="1">
    <citation type="submission" date="2019-09" db="EMBL/GenBank/DDBJ databases">
        <title>Parvibaculum sedimenti sp. nov., isolated from sediment.</title>
        <authorList>
            <person name="Wang Y."/>
        </authorList>
    </citation>
    <scope>NUCLEOTIDE SEQUENCE [LARGE SCALE GENOMIC DNA]</scope>
    <source>
        <strain evidence="4 5">HXT-9</strain>
    </source>
</reference>
<comment type="similarity">
    <text evidence="1 3">Belongs to the short-chain dehydrogenases/reductases (SDR) family.</text>
</comment>
<sequence>MGKKALVTGGGGAIAEEIAIRLDRRGYDLILADINEARMAAVAARLSRPALAIRADLSTTGGIAALASTIETDHSDLALLVNNAGYVEPGDVDALTPEQLDRHIFINLIAPMQLSRAAARIMRPRKSGDILSIISMGGIIALKASAAYAASKFGLRGFQTSIRSELIHDGVRVMGIFPSGVDTPMLRYEAVHNGSPLNFVGKVFTAAEVADACMKALDTGKLETYVPYGDSLTSRLMGAFPWLIEKVLPMFEKSGEKGRAKFIAERGLKIEG</sequence>
<dbReference type="CDD" id="cd05233">
    <property type="entry name" value="SDR_c"/>
    <property type="match status" value="1"/>
</dbReference>
<dbReference type="PRINTS" id="PR00080">
    <property type="entry name" value="SDRFAMILY"/>
</dbReference>
<comment type="caution">
    <text evidence="4">The sequence shown here is derived from an EMBL/GenBank/DDBJ whole genome shotgun (WGS) entry which is preliminary data.</text>
</comment>
<dbReference type="RefSeq" id="WP_152217437.1">
    <property type="nucleotide sequence ID" value="NZ_JBAQYD010000001.1"/>
</dbReference>
<evidence type="ECO:0000313" key="5">
    <source>
        <dbReference type="Proteomes" id="UP000468901"/>
    </source>
</evidence>
<dbReference type="InterPro" id="IPR020904">
    <property type="entry name" value="Sc_DH/Rdtase_CS"/>
</dbReference>
<organism evidence="4 5">
    <name type="scientific">Parvibaculum sedimenti</name>
    <dbReference type="NCBI Taxonomy" id="2608632"/>
    <lineage>
        <taxon>Bacteria</taxon>
        <taxon>Pseudomonadati</taxon>
        <taxon>Pseudomonadota</taxon>
        <taxon>Alphaproteobacteria</taxon>
        <taxon>Hyphomicrobiales</taxon>
        <taxon>Parvibaculaceae</taxon>
        <taxon>Parvibaculum</taxon>
    </lineage>
</organism>
<evidence type="ECO:0000256" key="2">
    <source>
        <dbReference type="ARBA" id="ARBA00023002"/>
    </source>
</evidence>
<dbReference type="PANTHER" id="PTHR44196:SF1">
    <property type="entry name" value="DEHYDROGENASE_REDUCTASE SDR FAMILY MEMBER 7B"/>
    <property type="match status" value="1"/>
</dbReference>
<accession>A0A6N6VII3</accession>
<dbReference type="InterPro" id="IPR002347">
    <property type="entry name" value="SDR_fam"/>
</dbReference>
<evidence type="ECO:0000313" key="4">
    <source>
        <dbReference type="EMBL" id="KAB7738671.1"/>
    </source>
</evidence>
<keyword evidence="5" id="KW-1185">Reference proteome</keyword>
<dbReference type="Proteomes" id="UP000468901">
    <property type="component" value="Unassembled WGS sequence"/>
</dbReference>
<proteinExistence type="inferred from homology"/>
<dbReference type="InterPro" id="IPR036291">
    <property type="entry name" value="NAD(P)-bd_dom_sf"/>
</dbReference>
<dbReference type="SUPFAM" id="SSF51735">
    <property type="entry name" value="NAD(P)-binding Rossmann-fold domains"/>
    <property type="match status" value="1"/>
</dbReference>
<keyword evidence="2" id="KW-0560">Oxidoreductase</keyword>
<dbReference type="PROSITE" id="PS00061">
    <property type="entry name" value="ADH_SHORT"/>
    <property type="match status" value="1"/>
</dbReference>